<evidence type="ECO:0000256" key="7">
    <source>
        <dbReference type="SAM" id="MobiDB-lite"/>
    </source>
</evidence>
<dbReference type="InterPro" id="IPR042175">
    <property type="entry name" value="Cell/Rod_MreC_2"/>
</dbReference>
<dbReference type="Proteomes" id="UP001595791">
    <property type="component" value="Unassembled WGS sequence"/>
</dbReference>
<dbReference type="InterPro" id="IPR007221">
    <property type="entry name" value="MreC"/>
</dbReference>
<evidence type="ECO:0000313" key="10">
    <source>
        <dbReference type="Proteomes" id="UP001595791"/>
    </source>
</evidence>
<evidence type="ECO:0000313" key="9">
    <source>
        <dbReference type="EMBL" id="MFC4160424.1"/>
    </source>
</evidence>
<evidence type="ECO:0000256" key="6">
    <source>
        <dbReference type="SAM" id="Coils"/>
    </source>
</evidence>
<feature type="domain" description="Rod shape-determining protein MreC beta-barrel core" evidence="8">
    <location>
        <begin position="128"/>
        <end position="274"/>
    </location>
</feature>
<dbReference type="InterPro" id="IPR042177">
    <property type="entry name" value="Cell/Rod_1"/>
</dbReference>
<dbReference type="PANTHER" id="PTHR34138">
    <property type="entry name" value="CELL SHAPE-DETERMINING PROTEIN MREC"/>
    <property type="match status" value="1"/>
</dbReference>
<evidence type="ECO:0000259" key="8">
    <source>
        <dbReference type="Pfam" id="PF04085"/>
    </source>
</evidence>
<comment type="caution">
    <text evidence="9">The sequence shown here is derived from an EMBL/GenBank/DDBJ whole genome shotgun (WGS) entry which is preliminary data.</text>
</comment>
<gene>
    <name evidence="9" type="primary">mreC</name>
    <name evidence="9" type="ORF">ACFOW7_13865</name>
</gene>
<feature type="region of interest" description="Disordered" evidence="7">
    <location>
        <begin position="281"/>
        <end position="305"/>
    </location>
</feature>
<evidence type="ECO:0000256" key="3">
    <source>
        <dbReference type="ARBA" id="ARBA00022960"/>
    </source>
</evidence>
<dbReference type="NCBIfam" id="TIGR00219">
    <property type="entry name" value="mreC"/>
    <property type="match status" value="1"/>
</dbReference>
<dbReference type="PANTHER" id="PTHR34138:SF1">
    <property type="entry name" value="CELL SHAPE-DETERMINING PROTEIN MREC"/>
    <property type="match status" value="1"/>
</dbReference>
<evidence type="ECO:0000256" key="5">
    <source>
        <dbReference type="PIRNR" id="PIRNR038471"/>
    </source>
</evidence>
<name>A0ABV8MSY0_9NEIS</name>
<organism evidence="9 10">
    <name type="scientific">Chitinimonas lacunae</name>
    <dbReference type="NCBI Taxonomy" id="1963018"/>
    <lineage>
        <taxon>Bacteria</taxon>
        <taxon>Pseudomonadati</taxon>
        <taxon>Pseudomonadota</taxon>
        <taxon>Betaproteobacteria</taxon>
        <taxon>Neisseriales</taxon>
        <taxon>Chitinibacteraceae</taxon>
        <taxon>Chitinimonas</taxon>
    </lineage>
</organism>
<protein>
    <recommendedName>
        <fullName evidence="2 5">Cell shape-determining protein MreC</fullName>
    </recommendedName>
    <alternativeName>
        <fullName evidence="4 5">Cell shape protein MreC</fullName>
    </alternativeName>
</protein>
<keyword evidence="10" id="KW-1185">Reference proteome</keyword>
<keyword evidence="3 5" id="KW-0133">Cell shape</keyword>
<evidence type="ECO:0000256" key="1">
    <source>
        <dbReference type="ARBA" id="ARBA00009369"/>
    </source>
</evidence>
<dbReference type="RefSeq" id="WP_378165236.1">
    <property type="nucleotide sequence ID" value="NZ_JBHSBU010000001.1"/>
</dbReference>
<dbReference type="Gene3D" id="2.40.10.350">
    <property type="entry name" value="Rod shape-determining protein MreC, domain 2"/>
    <property type="match status" value="1"/>
</dbReference>
<evidence type="ECO:0000256" key="4">
    <source>
        <dbReference type="ARBA" id="ARBA00032089"/>
    </source>
</evidence>
<reference evidence="10" key="1">
    <citation type="journal article" date="2019" name="Int. J. Syst. Evol. Microbiol.">
        <title>The Global Catalogue of Microorganisms (GCM) 10K type strain sequencing project: providing services to taxonomists for standard genome sequencing and annotation.</title>
        <authorList>
            <consortium name="The Broad Institute Genomics Platform"/>
            <consortium name="The Broad Institute Genome Sequencing Center for Infectious Disease"/>
            <person name="Wu L."/>
            <person name="Ma J."/>
        </authorList>
    </citation>
    <scope>NUCLEOTIDE SEQUENCE [LARGE SCALE GENOMIC DNA]</scope>
    <source>
        <strain evidence="10">LMG 29894</strain>
    </source>
</reference>
<comment type="similarity">
    <text evidence="1 5">Belongs to the MreC family.</text>
</comment>
<dbReference type="EMBL" id="JBHSBU010000001">
    <property type="protein sequence ID" value="MFC4160424.1"/>
    <property type="molecule type" value="Genomic_DNA"/>
</dbReference>
<sequence>MQATIQPAFFKQGPKPLHRFLLYAALSLALTVIDTRWHLLAGAREVASVALYPLQRLATAPVAMAQHVGDFLTAQSTLLRENRRLQDERLLANAQLMRMQDLQMENAQLKRLMSALESRRGGGVLTEVLYHARDPFTAKLIVDRGVRAGVREGLPVIDPLGLVGQITRVQPLTAEITLITEKSQAVPVQVQRTGQRAVVFGGGREHPLEVRFMPLNADIRPDDVLVTSGIDGAYPAGLPVARVRQVDRNAGRPFAGILCEPIAEVDRHRYFLILDETRRLPEKPPVPAEGEAKKKPRRRQAAEEE</sequence>
<dbReference type="Pfam" id="PF04085">
    <property type="entry name" value="MreC"/>
    <property type="match status" value="1"/>
</dbReference>
<evidence type="ECO:0000256" key="2">
    <source>
        <dbReference type="ARBA" id="ARBA00013855"/>
    </source>
</evidence>
<keyword evidence="6" id="KW-0175">Coiled coil</keyword>
<comment type="function">
    <text evidence="5">Involved in formation and maintenance of cell shape.</text>
</comment>
<dbReference type="Gene3D" id="2.40.10.340">
    <property type="entry name" value="Rod shape-determining protein MreC, domain 1"/>
    <property type="match status" value="1"/>
</dbReference>
<dbReference type="PIRSF" id="PIRSF038471">
    <property type="entry name" value="MreC"/>
    <property type="match status" value="1"/>
</dbReference>
<feature type="coiled-coil region" evidence="6">
    <location>
        <begin position="92"/>
        <end position="119"/>
    </location>
</feature>
<accession>A0ABV8MSY0</accession>
<dbReference type="InterPro" id="IPR055342">
    <property type="entry name" value="MreC_beta-barrel_core"/>
</dbReference>
<proteinExistence type="inferred from homology"/>